<dbReference type="EMBL" id="VCAZ01000018">
    <property type="protein sequence ID" value="TSK67268.1"/>
    <property type="molecule type" value="Genomic_DNA"/>
</dbReference>
<feature type="region of interest" description="Disordered" evidence="1">
    <location>
        <begin position="55"/>
        <end position="114"/>
    </location>
</feature>
<evidence type="ECO:0000256" key="1">
    <source>
        <dbReference type="SAM" id="MobiDB-lite"/>
    </source>
</evidence>
<organism evidence="2 3">
    <name type="scientific">Bagarius yarrelli</name>
    <name type="common">Goonch</name>
    <name type="synonym">Bagrus yarrelli</name>
    <dbReference type="NCBI Taxonomy" id="175774"/>
    <lineage>
        <taxon>Eukaryota</taxon>
        <taxon>Metazoa</taxon>
        <taxon>Chordata</taxon>
        <taxon>Craniata</taxon>
        <taxon>Vertebrata</taxon>
        <taxon>Euteleostomi</taxon>
        <taxon>Actinopterygii</taxon>
        <taxon>Neopterygii</taxon>
        <taxon>Teleostei</taxon>
        <taxon>Ostariophysi</taxon>
        <taxon>Siluriformes</taxon>
        <taxon>Sisoridae</taxon>
        <taxon>Sisorinae</taxon>
        <taxon>Bagarius</taxon>
    </lineage>
</organism>
<reference evidence="2 3" key="1">
    <citation type="journal article" date="2019" name="Genome Biol. Evol.">
        <title>Whole-Genome Sequencing of the Giant Devil Catfish, Bagarius yarrelli.</title>
        <authorList>
            <person name="Jiang W."/>
            <person name="Lv Y."/>
            <person name="Cheng L."/>
            <person name="Yang K."/>
            <person name="Chao B."/>
            <person name="Wang X."/>
            <person name="Li Y."/>
            <person name="Pan X."/>
            <person name="You X."/>
            <person name="Zhang Y."/>
            <person name="Yang J."/>
            <person name="Li J."/>
            <person name="Zhang X."/>
            <person name="Liu S."/>
            <person name="Sun C."/>
            <person name="Yang J."/>
            <person name="Shi Q."/>
        </authorList>
    </citation>
    <scope>NUCLEOTIDE SEQUENCE [LARGE SCALE GENOMIC DNA]</scope>
    <source>
        <strain evidence="2">JWS20170419001</strain>
        <tissue evidence="2">Muscle</tissue>
    </source>
</reference>
<dbReference type="Proteomes" id="UP000319801">
    <property type="component" value="Unassembled WGS sequence"/>
</dbReference>
<protein>
    <submittedName>
        <fullName evidence="2">Uncharacterized protein</fullName>
    </submittedName>
</protein>
<gene>
    <name evidence="2" type="ORF">Baya_5245</name>
</gene>
<proteinExistence type="predicted"/>
<feature type="compositionally biased region" description="Polar residues" evidence="1">
    <location>
        <begin position="78"/>
        <end position="90"/>
    </location>
</feature>
<feature type="compositionally biased region" description="Polar residues" evidence="1">
    <location>
        <begin position="56"/>
        <end position="65"/>
    </location>
</feature>
<feature type="compositionally biased region" description="Basic residues" evidence="1">
    <location>
        <begin position="96"/>
        <end position="113"/>
    </location>
</feature>
<comment type="caution">
    <text evidence="2">The sequence shown here is derived from an EMBL/GenBank/DDBJ whole genome shotgun (WGS) entry which is preliminary data.</text>
</comment>
<keyword evidence="3" id="KW-1185">Reference proteome</keyword>
<dbReference type="AlphaFoldDB" id="A0A556TTZ8"/>
<accession>A0A556TTZ8</accession>
<evidence type="ECO:0000313" key="3">
    <source>
        <dbReference type="Proteomes" id="UP000319801"/>
    </source>
</evidence>
<evidence type="ECO:0000313" key="2">
    <source>
        <dbReference type="EMBL" id="TSK67268.1"/>
    </source>
</evidence>
<name>A0A556TTZ8_BAGYA</name>
<sequence>MYTNVLALVGSSTQLPVTLALIRDPGPWTVDKIEILTPKKRSSLLHVRGQTLARLETSTRNNSLEPDSKYSGPPDLDPTQNGRNDASTKFGNVYWKGHRKTARPHLAPRPRTRTRAETVEELVPTLRRRGLRTPLRGRFRATFGPRCCSGSDRSSGTNNNVRFSRA</sequence>